<protein>
    <submittedName>
        <fullName evidence="14">ABC transporter ATP-binding protein</fullName>
    </submittedName>
</protein>
<feature type="transmembrane region" description="Helical" evidence="11">
    <location>
        <begin position="54"/>
        <end position="73"/>
    </location>
</feature>
<keyword evidence="9 11" id="KW-0472">Membrane</keyword>
<evidence type="ECO:0000256" key="3">
    <source>
        <dbReference type="ARBA" id="ARBA00022475"/>
    </source>
</evidence>
<evidence type="ECO:0000259" key="12">
    <source>
        <dbReference type="PROSITE" id="PS50893"/>
    </source>
</evidence>
<proteinExistence type="inferred from homology"/>
<dbReference type="GO" id="GO:0005524">
    <property type="term" value="F:ATP binding"/>
    <property type="evidence" value="ECO:0007669"/>
    <property type="project" value="UniProtKB-KW"/>
</dbReference>
<evidence type="ECO:0000256" key="8">
    <source>
        <dbReference type="ARBA" id="ARBA00022989"/>
    </source>
</evidence>
<dbReference type="Gene3D" id="3.40.50.300">
    <property type="entry name" value="P-loop containing nucleotide triphosphate hydrolases"/>
    <property type="match status" value="1"/>
</dbReference>
<dbReference type="InterPro" id="IPR027417">
    <property type="entry name" value="P-loop_NTPase"/>
</dbReference>
<evidence type="ECO:0000256" key="5">
    <source>
        <dbReference type="ARBA" id="ARBA00022692"/>
    </source>
</evidence>
<accession>A0A3P1V7X9</accession>
<dbReference type="SUPFAM" id="SSF90123">
    <property type="entry name" value="ABC transporter transmembrane region"/>
    <property type="match status" value="1"/>
</dbReference>
<evidence type="ECO:0000256" key="1">
    <source>
        <dbReference type="ARBA" id="ARBA00004429"/>
    </source>
</evidence>
<evidence type="ECO:0000256" key="2">
    <source>
        <dbReference type="ARBA" id="ARBA00022448"/>
    </source>
</evidence>
<feature type="transmembrane region" description="Helical" evidence="11">
    <location>
        <begin position="152"/>
        <end position="172"/>
    </location>
</feature>
<dbReference type="InterPro" id="IPR036640">
    <property type="entry name" value="ABC1_TM_sf"/>
</dbReference>
<keyword evidence="5 11" id="KW-0812">Transmembrane</keyword>
<name>A0A3P1V7X9_9ACTO</name>
<dbReference type="FunFam" id="3.40.50.300:FF:000221">
    <property type="entry name" value="Multidrug ABC transporter ATP-binding protein"/>
    <property type="match status" value="1"/>
</dbReference>
<dbReference type="Pfam" id="PF00005">
    <property type="entry name" value="ABC_tran"/>
    <property type="match status" value="1"/>
</dbReference>
<dbReference type="InterPro" id="IPR011527">
    <property type="entry name" value="ABC1_TM_dom"/>
</dbReference>
<dbReference type="InterPro" id="IPR039421">
    <property type="entry name" value="Type_1_exporter"/>
</dbReference>
<dbReference type="EMBL" id="RQZC01000002">
    <property type="protein sequence ID" value="RRD30314.1"/>
    <property type="molecule type" value="Genomic_DNA"/>
</dbReference>
<evidence type="ECO:0000256" key="9">
    <source>
        <dbReference type="ARBA" id="ARBA00023136"/>
    </source>
</evidence>
<dbReference type="PANTHER" id="PTHR24221:SF654">
    <property type="entry name" value="ATP-BINDING CASSETTE SUB-FAMILY B MEMBER 6"/>
    <property type="match status" value="1"/>
</dbReference>
<dbReference type="PANTHER" id="PTHR24221">
    <property type="entry name" value="ATP-BINDING CASSETTE SUB-FAMILY B"/>
    <property type="match status" value="1"/>
</dbReference>
<evidence type="ECO:0000313" key="15">
    <source>
        <dbReference type="Proteomes" id="UP000271272"/>
    </source>
</evidence>
<evidence type="ECO:0000256" key="10">
    <source>
        <dbReference type="ARBA" id="ARBA00023455"/>
    </source>
</evidence>
<evidence type="ECO:0000256" key="6">
    <source>
        <dbReference type="ARBA" id="ARBA00022741"/>
    </source>
</evidence>
<evidence type="ECO:0000259" key="13">
    <source>
        <dbReference type="PROSITE" id="PS50929"/>
    </source>
</evidence>
<comment type="caution">
    <text evidence="14">The sequence shown here is derived from an EMBL/GenBank/DDBJ whole genome shotgun (WGS) entry which is preliminary data.</text>
</comment>
<comment type="similarity">
    <text evidence="10">Belongs to the ABC transporter superfamily. Siderophore-Fe(3+) uptake transporter (SIUT) (TC 3.A.1.21) family.</text>
</comment>
<comment type="subcellular location">
    <subcellularLocation>
        <location evidence="1">Cell inner membrane</location>
        <topology evidence="1">Multi-pass membrane protein</topology>
    </subcellularLocation>
</comment>
<dbReference type="OrthoDB" id="9806127at2"/>
<dbReference type="PROSITE" id="PS00211">
    <property type="entry name" value="ABC_TRANSPORTER_1"/>
    <property type="match status" value="1"/>
</dbReference>
<dbReference type="GO" id="GO:0005886">
    <property type="term" value="C:plasma membrane"/>
    <property type="evidence" value="ECO:0007669"/>
    <property type="project" value="UniProtKB-SubCell"/>
</dbReference>
<dbReference type="InterPro" id="IPR003593">
    <property type="entry name" value="AAA+_ATPase"/>
</dbReference>
<dbReference type="InterPro" id="IPR003439">
    <property type="entry name" value="ABC_transporter-like_ATP-bd"/>
</dbReference>
<dbReference type="Gene3D" id="1.20.1560.10">
    <property type="entry name" value="ABC transporter type 1, transmembrane domain"/>
    <property type="match status" value="1"/>
</dbReference>
<keyword evidence="3" id="KW-1003">Cell membrane</keyword>
<dbReference type="GO" id="GO:0034040">
    <property type="term" value="F:ATPase-coupled lipid transmembrane transporter activity"/>
    <property type="evidence" value="ECO:0007669"/>
    <property type="project" value="TreeGrafter"/>
</dbReference>
<dbReference type="SMART" id="SM00382">
    <property type="entry name" value="AAA"/>
    <property type="match status" value="1"/>
</dbReference>
<dbReference type="GO" id="GO:0140359">
    <property type="term" value="F:ABC-type transporter activity"/>
    <property type="evidence" value="ECO:0007669"/>
    <property type="project" value="InterPro"/>
</dbReference>
<dbReference type="SUPFAM" id="SSF52540">
    <property type="entry name" value="P-loop containing nucleoside triphosphate hydrolases"/>
    <property type="match status" value="1"/>
</dbReference>
<evidence type="ECO:0000256" key="4">
    <source>
        <dbReference type="ARBA" id="ARBA00022519"/>
    </source>
</evidence>
<organism evidence="14 15">
    <name type="scientific">Actinomyces bowdenii</name>
    <dbReference type="NCBI Taxonomy" id="131109"/>
    <lineage>
        <taxon>Bacteria</taxon>
        <taxon>Bacillati</taxon>
        <taxon>Actinomycetota</taxon>
        <taxon>Actinomycetes</taxon>
        <taxon>Actinomycetales</taxon>
        <taxon>Actinomycetaceae</taxon>
        <taxon>Actinomyces</taxon>
    </lineage>
</organism>
<dbReference type="Pfam" id="PF00664">
    <property type="entry name" value="ABC_membrane"/>
    <property type="match status" value="1"/>
</dbReference>
<keyword evidence="15" id="KW-1185">Reference proteome</keyword>
<reference evidence="14 15" key="1">
    <citation type="submission" date="2018-11" db="EMBL/GenBank/DDBJ databases">
        <title>Genomes From Bacteria Associated with the Canine Oral Cavity: a Test Case for Automated Genome-Based Taxonomic Assignment.</title>
        <authorList>
            <person name="Coil D.A."/>
            <person name="Jospin G."/>
            <person name="Darling A.E."/>
            <person name="Wallis C."/>
            <person name="Davis I.J."/>
            <person name="Harris S."/>
            <person name="Eisen J.A."/>
            <person name="Holcombe L.J."/>
            <person name="O'Flynn C."/>
        </authorList>
    </citation>
    <scope>NUCLEOTIDE SEQUENCE [LARGE SCALE GENOMIC DNA]</scope>
    <source>
        <strain evidence="14 15">OH5050</strain>
    </source>
</reference>
<keyword evidence="2" id="KW-0813">Transport</keyword>
<dbReference type="PROSITE" id="PS50929">
    <property type="entry name" value="ABC_TM1F"/>
    <property type="match status" value="1"/>
</dbReference>
<keyword evidence="7 14" id="KW-0067">ATP-binding</keyword>
<sequence length="575" mass="61343">MIRSIVSLMSDEGRRQVTIMVVLSMVAGLAQGVAALLLLPIVDAMVLGSSPWGWLGALAALAALASTLQYFLARASYEAAFDILRRLNIALGDKLTRLPLGWFDTPRRGELSQLAGKGVMDLGGLLAHMLPILLVAVGQCVAMAVGSWLIDWRLGAALTACIPLFTLAVIGARRMGDAAEARSHASQVEVNDRVIEFARAQGALRSCGRAGSFEPLVTALESERRTAVSQFLVSVLALGLAGLAVQALLAVLVVLVSALVVGGQVGAYQAVALIGIGLRFIQPLDQVVSMSFGIRPAQAQDLRLRRVLHAPELAEPEASAPATAPGQVILEDVRFSYGAEPVLQGVSLRAEPGTFTALVGPSGSGKTTVTRLIARFYDVDAGVVRVDGVDVRELTSADLMERLSMVFQDVYLFDDTLEANIRVGRVEASREEVRRAARDAGVEEIVARLPEGWRTRVGEGGSRLSGGERQRVAIARALLKRAPIVLFDEATSALDPANEARVVGAMESLARRSTVIAIAHKLTTVRRADQIVALGADGRVEQVGTHEELMAAGGRYARYWQERERAAAWRLSSGA</sequence>
<dbReference type="InterPro" id="IPR017871">
    <property type="entry name" value="ABC_transporter-like_CS"/>
</dbReference>
<evidence type="ECO:0000313" key="14">
    <source>
        <dbReference type="EMBL" id="RRD30314.1"/>
    </source>
</evidence>
<keyword evidence="4" id="KW-0997">Cell inner membrane</keyword>
<feature type="domain" description="ABC transporter" evidence="12">
    <location>
        <begin position="328"/>
        <end position="562"/>
    </location>
</feature>
<evidence type="ECO:0000256" key="7">
    <source>
        <dbReference type="ARBA" id="ARBA00022840"/>
    </source>
</evidence>
<dbReference type="RefSeq" id="WP_124932956.1">
    <property type="nucleotide sequence ID" value="NZ_RQZC01000002.1"/>
</dbReference>
<keyword evidence="6" id="KW-0547">Nucleotide-binding</keyword>
<gene>
    <name evidence="14" type="ORF">EII10_02525</name>
</gene>
<dbReference type="Proteomes" id="UP000271272">
    <property type="component" value="Unassembled WGS sequence"/>
</dbReference>
<keyword evidence="8 11" id="KW-1133">Transmembrane helix</keyword>
<feature type="transmembrane region" description="Helical" evidence="11">
    <location>
        <begin position="231"/>
        <end position="259"/>
    </location>
</feature>
<evidence type="ECO:0000256" key="11">
    <source>
        <dbReference type="SAM" id="Phobius"/>
    </source>
</evidence>
<feature type="domain" description="ABC transmembrane type-1" evidence="13">
    <location>
        <begin position="19"/>
        <end position="290"/>
    </location>
</feature>
<dbReference type="AlphaFoldDB" id="A0A3P1V7X9"/>
<dbReference type="GO" id="GO:0016887">
    <property type="term" value="F:ATP hydrolysis activity"/>
    <property type="evidence" value="ECO:0007669"/>
    <property type="project" value="InterPro"/>
</dbReference>
<feature type="transmembrane region" description="Helical" evidence="11">
    <location>
        <begin position="125"/>
        <end position="146"/>
    </location>
</feature>
<feature type="transmembrane region" description="Helical" evidence="11">
    <location>
        <begin position="21"/>
        <end position="42"/>
    </location>
</feature>
<dbReference type="PROSITE" id="PS50893">
    <property type="entry name" value="ABC_TRANSPORTER_2"/>
    <property type="match status" value="1"/>
</dbReference>